<evidence type="ECO:0000259" key="15">
    <source>
        <dbReference type="PROSITE" id="PS51910"/>
    </source>
</evidence>
<evidence type="ECO:0000313" key="16">
    <source>
        <dbReference type="EMBL" id="KAL2859990.1"/>
    </source>
</evidence>
<dbReference type="PROSITE" id="PS51782">
    <property type="entry name" value="LYSM"/>
    <property type="match status" value="1"/>
</dbReference>
<proteinExistence type="inferred from homology"/>
<evidence type="ECO:0000256" key="9">
    <source>
        <dbReference type="ARBA" id="ARBA00023295"/>
    </source>
</evidence>
<gene>
    <name evidence="16" type="ORF">BJX67DRAFT_334931</name>
</gene>
<keyword evidence="7" id="KW-0843">Virulence</keyword>
<dbReference type="PANTHER" id="PTHR47700">
    <property type="entry name" value="V CHITINASE, PUTATIVE (AFU_ORTHOLOGUE AFUA_6G13720)-RELATED"/>
    <property type="match status" value="1"/>
</dbReference>
<organism evidence="16 17">
    <name type="scientific">Aspergillus lucknowensis</name>
    <dbReference type="NCBI Taxonomy" id="176173"/>
    <lineage>
        <taxon>Eukaryota</taxon>
        <taxon>Fungi</taxon>
        <taxon>Dikarya</taxon>
        <taxon>Ascomycota</taxon>
        <taxon>Pezizomycotina</taxon>
        <taxon>Eurotiomycetes</taxon>
        <taxon>Eurotiomycetidae</taxon>
        <taxon>Eurotiales</taxon>
        <taxon>Aspergillaceae</taxon>
        <taxon>Aspergillus</taxon>
        <taxon>Aspergillus subgen. Nidulantes</taxon>
    </lineage>
</organism>
<dbReference type="InterPro" id="IPR001223">
    <property type="entry name" value="Glyco_hydro18_cat"/>
</dbReference>
<evidence type="ECO:0000256" key="3">
    <source>
        <dbReference type="ARBA" id="ARBA00012729"/>
    </source>
</evidence>
<dbReference type="GO" id="GO:0016787">
    <property type="term" value="F:hydrolase activity"/>
    <property type="evidence" value="ECO:0007669"/>
    <property type="project" value="UniProtKB-KW"/>
</dbReference>
<evidence type="ECO:0000256" key="6">
    <source>
        <dbReference type="ARBA" id="ARBA00023024"/>
    </source>
</evidence>
<dbReference type="EC" id="3.2.1.14" evidence="3"/>
<keyword evidence="10" id="KW-0624">Polysaccharide degradation</keyword>
<evidence type="ECO:0000256" key="2">
    <source>
        <dbReference type="ARBA" id="ARBA00008682"/>
    </source>
</evidence>
<keyword evidence="4" id="KW-0147">Chitin-binding</keyword>
<keyword evidence="5 11" id="KW-0378">Hydrolase</keyword>
<dbReference type="Proteomes" id="UP001610432">
    <property type="component" value="Unassembled WGS sequence"/>
</dbReference>
<dbReference type="InterPro" id="IPR053214">
    <property type="entry name" value="LysM12-like"/>
</dbReference>
<keyword evidence="8" id="KW-0119">Carbohydrate metabolism</keyword>
<dbReference type="Gene3D" id="3.10.50.10">
    <property type="match status" value="1"/>
</dbReference>
<protein>
    <recommendedName>
        <fullName evidence="3">chitinase</fullName>
        <ecNumber evidence="3">3.2.1.14</ecNumber>
    </recommendedName>
</protein>
<dbReference type="InterPro" id="IPR036779">
    <property type="entry name" value="LysM_dom_sf"/>
</dbReference>
<dbReference type="InterPro" id="IPR036861">
    <property type="entry name" value="Endochitinase-like_sf"/>
</dbReference>
<keyword evidence="6" id="KW-0146">Chitin degradation</keyword>
<dbReference type="Gene3D" id="3.20.20.80">
    <property type="entry name" value="Glycosidases"/>
    <property type="match status" value="1"/>
</dbReference>
<dbReference type="SUPFAM" id="SSF54106">
    <property type="entry name" value="LysM domain"/>
    <property type="match status" value="1"/>
</dbReference>
<dbReference type="Pfam" id="PF00187">
    <property type="entry name" value="Chitin_bind_1"/>
    <property type="match status" value="1"/>
</dbReference>
<comment type="catalytic activity">
    <reaction evidence="1">
        <text>Random endo-hydrolysis of N-acetyl-beta-D-glucosaminide (1-&gt;4)-beta-linkages in chitin and chitodextrins.</text>
        <dbReference type="EC" id="3.2.1.14"/>
    </reaction>
</comment>
<evidence type="ECO:0000256" key="1">
    <source>
        <dbReference type="ARBA" id="ARBA00000822"/>
    </source>
</evidence>
<feature type="chain" id="PRO_5045520447" description="chitinase" evidence="13">
    <location>
        <begin position="19"/>
        <end position="864"/>
    </location>
</feature>
<evidence type="ECO:0000256" key="5">
    <source>
        <dbReference type="ARBA" id="ARBA00022801"/>
    </source>
</evidence>
<dbReference type="PANTHER" id="PTHR47700:SF2">
    <property type="entry name" value="CHITINASE"/>
    <property type="match status" value="1"/>
</dbReference>
<feature type="signal peptide" evidence="13">
    <location>
        <begin position="1"/>
        <end position="18"/>
    </location>
</feature>
<keyword evidence="9 11" id="KW-0326">Glycosidase</keyword>
<evidence type="ECO:0000256" key="13">
    <source>
        <dbReference type="SAM" id="SignalP"/>
    </source>
</evidence>
<dbReference type="InterPro" id="IPR017853">
    <property type="entry name" value="GH"/>
</dbReference>
<dbReference type="InterPro" id="IPR001579">
    <property type="entry name" value="Glyco_hydro_18_chit_AS"/>
</dbReference>
<evidence type="ECO:0000256" key="7">
    <source>
        <dbReference type="ARBA" id="ARBA00023026"/>
    </source>
</evidence>
<dbReference type="PROSITE" id="PS51910">
    <property type="entry name" value="GH18_2"/>
    <property type="match status" value="1"/>
</dbReference>
<evidence type="ECO:0000256" key="12">
    <source>
        <dbReference type="SAM" id="MobiDB-lite"/>
    </source>
</evidence>
<dbReference type="InterPro" id="IPR001002">
    <property type="entry name" value="Chitin-bd_1"/>
</dbReference>
<dbReference type="InterPro" id="IPR029070">
    <property type="entry name" value="Chitinase_insertion_sf"/>
</dbReference>
<sequence>MRLSLWALGLQTLTLAGAEPLSRRADDQDKVCEYVKVKSGETCTSIAKDRCEIDYADFIDYNGGDDDFCNTIQPGDPLCCSSGKKPDLRPQPHEDGTCAVHELKDGQLCQDVADEYYLDVEDIEDFNVGKTWGWMGCKRLQRNQVFCVSDGDPPLPAPIEDAICGPQVPGTEKPTNGTKLADLNPCPLNVCCNIWGNCGTTDDFCIDTSIDDTPGTAEEGTNGCIASCGMDIVNNDDPPEEFIQIAYFEAWNGDRPCLHMDVDSVEESFTHIHFAFGDISDDFVPSDKGVEEQFSKFLEMKGSGFKRIISFGGWAFSNEPGTNHIIREGVKRANRDVFTDNIVKFVEDNELDGVDFDWEYPGADDIPGSQPGSAQDGSNYLDFLKLLRAKLSDDKSIAIAAPASYWYLRNFPIEEIAEVVDYIVYMTYDLHGQWDVGNEWVSPGCPGGDCLRSHVNITETMAALAMVTKAGVPANKLIVGVSSYGRSFKMADAGCTGPMCKYLGERNQSPAAKGECTGTGGYISDAEIATLKRVNEVKWDEWHDEESDSTIFVYKDVEWVAYMDPDVKKSRREKYKKLNFGGTSDWAVDLQDSDNVSQGNIVYVDDEVFETPEMECEAPCTIVLPPSPLPSLTTVTIEPYTTSFEIGGTTTTTITLTPDPITFASMTFYNIPIPSMESNSTIVQPYPSMFLEPMDVPITYTVGDEERTTTKAVVLPPWPRITEGPPEDWDNLTSGVKVPGTFPPVTLPPAPPPGPPPPLSTELVTFTDWDITPGKIKLNPVGTDPDDPDPPVRVGCDAWFFQSCIKEFGIEEWEWDFPPGIVIPPGPPRPEMFPWPEGWTIDPPGPDPGPGPGPPPLPPWPSIT</sequence>
<dbReference type="SUPFAM" id="SSF51445">
    <property type="entry name" value="(Trans)glycosidases"/>
    <property type="match status" value="1"/>
</dbReference>
<evidence type="ECO:0000256" key="10">
    <source>
        <dbReference type="ARBA" id="ARBA00023326"/>
    </source>
</evidence>
<dbReference type="InterPro" id="IPR011583">
    <property type="entry name" value="Chitinase_II/V-like_cat"/>
</dbReference>
<dbReference type="Gene3D" id="3.30.60.10">
    <property type="entry name" value="Endochitinase-like"/>
    <property type="match status" value="1"/>
</dbReference>
<feature type="region of interest" description="Disordered" evidence="12">
    <location>
        <begin position="828"/>
        <end position="864"/>
    </location>
</feature>
<feature type="domain" description="GH18" evidence="15">
    <location>
        <begin position="242"/>
        <end position="601"/>
    </location>
</feature>
<feature type="domain" description="LysM" evidence="14">
    <location>
        <begin position="33"/>
        <end position="80"/>
    </location>
</feature>
<dbReference type="Pfam" id="PF01476">
    <property type="entry name" value="LysM"/>
    <property type="match status" value="1"/>
</dbReference>
<dbReference type="InterPro" id="IPR018392">
    <property type="entry name" value="LysM"/>
</dbReference>
<dbReference type="CDD" id="cd00118">
    <property type="entry name" value="LysM"/>
    <property type="match status" value="1"/>
</dbReference>
<evidence type="ECO:0000259" key="14">
    <source>
        <dbReference type="PROSITE" id="PS51782"/>
    </source>
</evidence>
<comment type="caution">
    <text evidence="16">The sequence shown here is derived from an EMBL/GenBank/DDBJ whole genome shotgun (WGS) entry which is preliminary data.</text>
</comment>
<keyword evidence="13" id="KW-0732">Signal</keyword>
<dbReference type="GeneID" id="98142641"/>
<evidence type="ECO:0000256" key="11">
    <source>
        <dbReference type="RuleBase" id="RU000489"/>
    </source>
</evidence>
<name>A0ABR4L638_9EURO</name>
<comment type="similarity">
    <text evidence="2">Belongs to the glycosyl hydrolase 18 family. Chitinase class V subfamily.</text>
</comment>
<dbReference type="SMART" id="SM00257">
    <property type="entry name" value="LysM"/>
    <property type="match status" value="2"/>
</dbReference>
<dbReference type="SMART" id="SM00636">
    <property type="entry name" value="Glyco_18"/>
    <property type="match status" value="1"/>
</dbReference>
<accession>A0ABR4L638</accession>
<evidence type="ECO:0000256" key="4">
    <source>
        <dbReference type="ARBA" id="ARBA00022669"/>
    </source>
</evidence>
<evidence type="ECO:0000313" key="17">
    <source>
        <dbReference type="Proteomes" id="UP001610432"/>
    </source>
</evidence>
<dbReference type="PROSITE" id="PS01095">
    <property type="entry name" value="GH18_1"/>
    <property type="match status" value="1"/>
</dbReference>
<dbReference type="RefSeq" id="XP_070880546.1">
    <property type="nucleotide sequence ID" value="XM_071027569.1"/>
</dbReference>
<dbReference type="SUPFAM" id="SSF54556">
    <property type="entry name" value="Chitinase insertion domain"/>
    <property type="match status" value="1"/>
</dbReference>
<dbReference type="SUPFAM" id="SSF57016">
    <property type="entry name" value="Plant lectins/antimicrobial peptides"/>
    <property type="match status" value="1"/>
</dbReference>
<dbReference type="Pfam" id="PF00704">
    <property type="entry name" value="Glyco_hydro_18"/>
    <property type="match status" value="1"/>
</dbReference>
<feature type="compositionally biased region" description="Pro residues" evidence="12">
    <location>
        <begin position="843"/>
        <end position="864"/>
    </location>
</feature>
<keyword evidence="17" id="KW-1185">Reference proteome</keyword>
<dbReference type="CDD" id="cd00035">
    <property type="entry name" value="ChtBD1"/>
    <property type="match status" value="1"/>
</dbReference>
<evidence type="ECO:0000256" key="8">
    <source>
        <dbReference type="ARBA" id="ARBA00023277"/>
    </source>
</evidence>
<reference evidence="16 17" key="1">
    <citation type="submission" date="2024-07" db="EMBL/GenBank/DDBJ databases">
        <title>Section-level genome sequencing and comparative genomics of Aspergillus sections Usti and Cavernicolus.</title>
        <authorList>
            <consortium name="Lawrence Berkeley National Laboratory"/>
            <person name="Nybo J.L."/>
            <person name="Vesth T.C."/>
            <person name="Theobald S."/>
            <person name="Frisvad J.C."/>
            <person name="Larsen T.O."/>
            <person name="Kjaerboelling I."/>
            <person name="Rothschild-Mancinelli K."/>
            <person name="Lyhne E.K."/>
            <person name="Kogle M.E."/>
            <person name="Barry K."/>
            <person name="Clum A."/>
            <person name="Na H."/>
            <person name="Ledsgaard L."/>
            <person name="Lin J."/>
            <person name="Lipzen A."/>
            <person name="Kuo A."/>
            <person name="Riley R."/>
            <person name="Mondo S."/>
            <person name="Labutti K."/>
            <person name="Haridas S."/>
            <person name="Pangalinan J."/>
            <person name="Salamov A.A."/>
            <person name="Simmons B.A."/>
            <person name="Magnuson J.K."/>
            <person name="Chen J."/>
            <person name="Drula E."/>
            <person name="Henrissat B."/>
            <person name="Wiebenga A."/>
            <person name="Lubbers R.J."/>
            <person name="Gomes A.C."/>
            <person name="Macurrencykelacurrency M.R."/>
            <person name="Stajich J."/>
            <person name="Grigoriev I.V."/>
            <person name="Mortensen U.H."/>
            <person name="De Vries R.P."/>
            <person name="Baker S.E."/>
            <person name="Andersen M.R."/>
        </authorList>
    </citation>
    <scope>NUCLEOTIDE SEQUENCE [LARGE SCALE GENOMIC DNA]</scope>
    <source>
        <strain evidence="16 17">CBS 449.75</strain>
    </source>
</reference>
<dbReference type="Gene3D" id="3.10.350.10">
    <property type="entry name" value="LysM domain"/>
    <property type="match status" value="2"/>
</dbReference>
<dbReference type="CDD" id="cd02878">
    <property type="entry name" value="GH18_zymocin_alpha"/>
    <property type="match status" value="1"/>
</dbReference>
<dbReference type="EMBL" id="JBFXLQ010000091">
    <property type="protein sequence ID" value="KAL2859990.1"/>
    <property type="molecule type" value="Genomic_DNA"/>
</dbReference>